<dbReference type="EMBL" id="JBHSIV010000027">
    <property type="protein sequence ID" value="MFC5064864.1"/>
    <property type="molecule type" value="Genomic_DNA"/>
</dbReference>
<dbReference type="SMART" id="SM00886">
    <property type="entry name" value="Dabb"/>
    <property type="match status" value="1"/>
</dbReference>
<sequence length="95" mass="10433">MLMHCLTVRFADSASPAQIDAFRSALAALPDQIDTIVATRQGSDLGERATNAHFALVSEFADVDDFRAYLEHPAHRAVPRDGVESFQSVQFVVDK</sequence>
<dbReference type="InterPro" id="IPR013097">
    <property type="entry name" value="Dabb"/>
</dbReference>
<keyword evidence="3" id="KW-1185">Reference proteome</keyword>
<gene>
    <name evidence="2" type="ORF">ACFPBZ_21755</name>
</gene>
<reference evidence="3" key="1">
    <citation type="journal article" date="2019" name="Int. J. Syst. Evol. Microbiol.">
        <title>The Global Catalogue of Microorganisms (GCM) 10K type strain sequencing project: providing services to taxonomists for standard genome sequencing and annotation.</title>
        <authorList>
            <consortium name="The Broad Institute Genomics Platform"/>
            <consortium name="The Broad Institute Genome Sequencing Center for Infectious Disease"/>
            <person name="Wu L."/>
            <person name="Ma J."/>
        </authorList>
    </citation>
    <scope>NUCLEOTIDE SEQUENCE [LARGE SCALE GENOMIC DNA]</scope>
    <source>
        <strain evidence="3">CGMCC 4.7093</strain>
    </source>
</reference>
<dbReference type="Gene3D" id="3.30.70.100">
    <property type="match status" value="1"/>
</dbReference>
<organism evidence="2 3">
    <name type="scientific">Actinomycetospora atypica</name>
    <dbReference type="NCBI Taxonomy" id="1290095"/>
    <lineage>
        <taxon>Bacteria</taxon>
        <taxon>Bacillati</taxon>
        <taxon>Actinomycetota</taxon>
        <taxon>Actinomycetes</taxon>
        <taxon>Pseudonocardiales</taxon>
        <taxon>Pseudonocardiaceae</taxon>
        <taxon>Actinomycetospora</taxon>
    </lineage>
</organism>
<dbReference type="RefSeq" id="WP_378038207.1">
    <property type="nucleotide sequence ID" value="NZ_JBHSIV010000027.1"/>
</dbReference>
<evidence type="ECO:0000313" key="2">
    <source>
        <dbReference type="EMBL" id="MFC5064864.1"/>
    </source>
</evidence>
<dbReference type="Proteomes" id="UP001595947">
    <property type="component" value="Unassembled WGS sequence"/>
</dbReference>
<proteinExistence type="predicted"/>
<evidence type="ECO:0000259" key="1">
    <source>
        <dbReference type="PROSITE" id="PS51502"/>
    </source>
</evidence>
<dbReference type="SUPFAM" id="SSF54909">
    <property type="entry name" value="Dimeric alpha+beta barrel"/>
    <property type="match status" value="1"/>
</dbReference>
<protein>
    <submittedName>
        <fullName evidence="2">Dabb family protein</fullName>
    </submittedName>
</protein>
<dbReference type="PROSITE" id="PS51502">
    <property type="entry name" value="S_R_A_B_BARREL"/>
    <property type="match status" value="1"/>
</dbReference>
<comment type="caution">
    <text evidence="2">The sequence shown here is derived from an EMBL/GenBank/DDBJ whole genome shotgun (WGS) entry which is preliminary data.</text>
</comment>
<dbReference type="Pfam" id="PF07876">
    <property type="entry name" value="Dabb"/>
    <property type="match status" value="1"/>
</dbReference>
<dbReference type="InterPro" id="IPR011008">
    <property type="entry name" value="Dimeric_a/b-barrel"/>
</dbReference>
<evidence type="ECO:0000313" key="3">
    <source>
        <dbReference type="Proteomes" id="UP001595947"/>
    </source>
</evidence>
<feature type="domain" description="Stress-response A/B barrel" evidence="1">
    <location>
        <begin position="2"/>
        <end position="95"/>
    </location>
</feature>
<accession>A0ABV9YS55</accession>
<name>A0ABV9YS55_9PSEU</name>